<dbReference type="PANTHER" id="PTHR43037:SF1">
    <property type="entry name" value="BLL1128 PROTEIN"/>
    <property type="match status" value="1"/>
</dbReference>
<evidence type="ECO:0000313" key="4">
    <source>
        <dbReference type="Proteomes" id="UP000001695"/>
    </source>
</evidence>
<dbReference type="Pfam" id="PF10503">
    <property type="entry name" value="Esterase_PHB"/>
    <property type="match status" value="1"/>
</dbReference>
<keyword evidence="2 3" id="KW-0378">Hydrolase</keyword>
<proteinExistence type="predicted"/>
<dbReference type="SUPFAM" id="SSF53474">
    <property type="entry name" value="alpha/beta-Hydrolases"/>
    <property type="match status" value="2"/>
</dbReference>
<gene>
    <name evidence="3" type="ordered locus">Bind_3660</name>
</gene>
<dbReference type="Gene3D" id="3.40.50.1820">
    <property type="entry name" value="alpha/beta hydrolase"/>
    <property type="match status" value="1"/>
</dbReference>
<keyword evidence="1" id="KW-0732">Signal</keyword>
<evidence type="ECO:0000313" key="3">
    <source>
        <dbReference type="EMBL" id="ACB97212.1"/>
    </source>
</evidence>
<reference evidence="4" key="1">
    <citation type="submission" date="2008-03" db="EMBL/GenBank/DDBJ databases">
        <title>Complete sequence of chromosome of Beijerinckia indica subsp. indica ATCC 9039.</title>
        <authorList>
            <consortium name="US DOE Joint Genome Institute"/>
            <person name="Copeland A."/>
            <person name="Lucas S."/>
            <person name="Lapidus A."/>
            <person name="Glavina del Rio T."/>
            <person name="Dalin E."/>
            <person name="Tice H."/>
            <person name="Bruce D."/>
            <person name="Goodwin L."/>
            <person name="Pitluck S."/>
            <person name="LaButti K."/>
            <person name="Schmutz J."/>
            <person name="Larimer F."/>
            <person name="Land M."/>
            <person name="Hauser L."/>
            <person name="Kyrpides N."/>
            <person name="Mikhailova N."/>
            <person name="Dunfield P.F."/>
            <person name="Dedysh S.N."/>
            <person name="Liesack W."/>
            <person name="Saw J.H."/>
            <person name="Alam M."/>
            <person name="Chen Y."/>
            <person name="Murrell J.C."/>
            <person name="Richardson P."/>
        </authorList>
    </citation>
    <scope>NUCLEOTIDE SEQUENCE [LARGE SCALE GENOMIC DNA]</scope>
    <source>
        <strain evidence="4">ATCC 9039 / DSM 1715 / NCIMB 8712</strain>
    </source>
</reference>
<reference evidence="3 4" key="2">
    <citation type="journal article" date="2010" name="J. Bacteriol.">
        <title>Complete genome sequence of Beijerinckia indica subsp. indica.</title>
        <authorList>
            <person name="Tamas I."/>
            <person name="Dedysh S.N."/>
            <person name="Liesack W."/>
            <person name="Stott M.B."/>
            <person name="Alam M."/>
            <person name="Murrell J.C."/>
            <person name="Dunfield P.F."/>
        </authorList>
    </citation>
    <scope>NUCLEOTIDE SEQUENCE [LARGE SCALE GENOMIC DNA]</scope>
    <source>
        <strain evidence="4">ATCC 9039 / DSM 1715 / NCIMB 8712</strain>
    </source>
</reference>
<dbReference type="InterPro" id="IPR050955">
    <property type="entry name" value="Plant_Biomass_Hydrol_Est"/>
</dbReference>
<evidence type="ECO:0000256" key="1">
    <source>
        <dbReference type="ARBA" id="ARBA00022729"/>
    </source>
</evidence>
<dbReference type="Proteomes" id="UP000001695">
    <property type="component" value="Chromosome"/>
</dbReference>
<dbReference type="eggNOG" id="COG3509">
    <property type="taxonomic scope" value="Bacteria"/>
</dbReference>
<dbReference type="EMBL" id="CP001016">
    <property type="protein sequence ID" value="ACB97212.1"/>
    <property type="molecule type" value="Genomic_DNA"/>
</dbReference>
<dbReference type="EC" id="3.1.1.73" evidence="3"/>
<dbReference type="HOGENOM" id="CLU_027551_0_0_5"/>
<keyword evidence="4" id="KW-1185">Reference proteome</keyword>
<dbReference type="GO" id="GO:0030600">
    <property type="term" value="F:feruloyl esterase activity"/>
    <property type="evidence" value="ECO:0007669"/>
    <property type="project" value="UniProtKB-EC"/>
</dbReference>
<dbReference type="KEGG" id="bid:Bind_3660"/>
<dbReference type="AlphaFoldDB" id="B2IGW6"/>
<sequence>MVGLGKTIFDLSHFHRQWENLWNNDVQRDDVDESFDRLWEIEDFGSNPGNLRMLIHVPEDLPPNPALVVVLHGCSQTAAGYDHGTGWSRLADQQGFVLVYPEQRRANNPKSCFSWFDPGDMQRDMGEPLSIRQMIEKAVVDHKIDRSRIFINGLSAGGAMTNIMLATYPEVFAAGAIIAGLPYGAATNMHEALRAMFEGAERDAEVWGDLVRTASEHKGAWPRISIWHGTSDRTVKFSNAAEILKQWHNLHGLETGKPRYGRIDGYTYRGWHAASGAVLVEDYQLDGMAHGVPLDVQGENSRETSGSFLLDVGISSTSHIARFFGLMGSETLRHRVVQPPIWQIAGGPLDARLPPVDRAVAVAKPGKVVSVIGKTATVLKF</sequence>
<dbReference type="InterPro" id="IPR010126">
    <property type="entry name" value="Esterase_phb"/>
</dbReference>
<dbReference type="PANTHER" id="PTHR43037">
    <property type="entry name" value="UNNAMED PRODUCT-RELATED"/>
    <property type="match status" value="1"/>
</dbReference>
<dbReference type="RefSeq" id="WP_012386560.1">
    <property type="nucleotide sequence ID" value="NC_010581.1"/>
</dbReference>
<evidence type="ECO:0000256" key="2">
    <source>
        <dbReference type="ARBA" id="ARBA00022801"/>
    </source>
</evidence>
<dbReference type="GO" id="GO:0005576">
    <property type="term" value="C:extracellular region"/>
    <property type="evidence" value="ECO:0007669"/>
    <property type="project" value="InterPro"/>
</dbReference>
<protein>
    <submittedName>
        <fullName evidence="3">Esterase, PHB depolymerase family</fullName>
        <ecNumber evidence="3">3.1.1.73</ecNumber>
    </submittedName>
</protein>
<accession>B2IGW6</accession>
<name>B2IGW6_BEII9</name>
<dbReference type="InterPro" id="IPR029058">
    <property type="entry name" value="AB_hydrolase_fold"/>
</dbReference>
<dbReference type="NCBIfam" id="TIGR01840">
    <property type="entry name" value="esterase_phb"/>
    <property type="match status" value="1"/>
</dbReference>
<organism evidence="3 4">
    <name type="scientific">Beijerinckia indica subsp. indica (strain ATCC 9039 / DSM 1715 / NCIMB 8712)</name>
    <dbReference type="NCBI Taxonomy" id="395963"/>
    <lineage>
        <taxon>Bacteria</taxon>
        <taxon>Pseudomonadati</taxon>
        <taxon>Pseudomonadota</taxon>
        <taxon>Alphaproteobacteria</taxon>
        <taxon>Hyphomicrobiales</taxon>
        <taxon>Beijerinckiaceae</taxon>
        <taxon>Beijerinckia</taxon>
    </lineage>
</organism>
<dbReference type="OrthoDB" id="9767239at2"/>